<protein>
    <submittedName>
        <fullName evidence="1">Uncharacterized protein</fullName>
    </submittedName>
</protein>
<organism evidence="1 2">
    <name type="scientific">Datura stramonium</name>
    <name type="common">Jimsonweed</name>
    <name type="synonym">Common thornapple</name>
    <dbReference type="NCBI Taxonomy" id="4076"/>
    <lineage>
        <taxon>Eukaryota</taxon>
        <taxon>Viridiplantae</taxon>
        <taxon>Streptophyta</taxon>
        <taxon>Embryophyta</taxon>
        <taxon>Tracheophyta</taxon>
        <taxon>Spermatophyta</taxon>
        <taxon>Magnoliopsida</taxon>
        <taxon>eudicotyledons</taxon>
        <taxon>Gunneridae</taxon>
        <taxon>Pentapetalae</taxon>
        <taxon>asterids</taxon>
        <taxon>lamiids</taxon>
        <taxon>Solanales</taxon>
        <taxon>Solanaceae</taxon>
        <taxon>Solanoideae</taxon>
        <taxon>Datureae</taxon>
        <taxon>Datura</taxon>
    </lineage>
</organism>
<gene>
    <name evidence="1" type="ORF">HAX54_026827</name>
</gene>
<dbReference type="Proteomes" id="UP000823775">
    <property type="component" value="Unassembled WGS sequence"/>
</dbReference>
<sequence length="125" mass="14845">MKWKVFNGSLESSILCYTLLEWKEDWEVDYRDHETHAANRARNWELAGHHDHNVTSTEKDFVLTFCVSSVDQVIQVKVDYRDHETHATNRARNWELAGHHDHNVTSTEKDFVLTFWYKNITNAKQ</sequence>
<accession>A0ABS8V1L1</accession>
<keyword evidence="2" id="KW-1185">Reference proteome</keyword>
<reference evidence="1 2" key="1">
    <citation type="journal article" date="2021" name="BMC Genomics">
        <title>Datura genome reveals duplications of psychoactive alkaloid biosynthetic genes and high mutation rate following tissue culture.</title>
        <authorList>
            <person name="Rajewski A."/>
            <person name="Carter-House D."/>
            <person name="Stajich J."/>
            <person name="Litt A."/>
        </authorList>
    </citation>
    <scope>NUCLEOTIDE SEQUENCE [LARGE SCALE GENOMIC DNA]</scope>
    <source>
        <strain evidence="1">AR-01</strain>
    </source>
</reference>
<evidence type="ECO:0000313" key="2">
    <source>
        <dbReference type="Proteomes" id="UP000823775"/>
    </source>
</evidence>
<proteinExistence type="predicted"/>
<dbReference type="EMBL" id="JACEIK010003260">
    <property type="protein sequence ID" value="MCD9641015.1"/>
    <property type="molecule type" value="Genomic_DNA"/>
</dbReference>
<name>A0ABS8V1L1_DATST</name>
<evidence type="ECO:0000313" key="1">
    <source>
        <dbReference type="EMBL" id="MCD9641015.1"/>
    </source>
</evidence>
<comment type="caution">
    <text evidence="1">The sequence shown here is derived from an EMBL/GenBank/DDBJ whole genome shotgun (WGS) entry which is preliminary data.</text>
</comment>